<keyword evidence="3" id="KW-0028">Amino-acid biosynthesis</keyword>
<feature type="domain" description="Prephenate dehydratase" evidence="8">
    <location>
        <begin position="3"/>
        <end position="185"/>
    </location>
</feature>
<dbReference type="AlphaFoldDB" id="A0A538SLS1"/>
<evidence type="ECO:0000256" key="6">
    <source>
        <dbReference type="ARBA" id="ARBA00023239"/>
    </source>
</evidence>
<evidence type="ECO:0000256" key="5">
    <source>
        <dbReference type="ARBA" id="ARBA00023222"/>
    </source>
</evidence>
<keyword evidence="5" id="KW-0584">Phenylalanine biosynthesis</keyword>
<evidence type="ECO:0000313" key="9">
    <source>
        <dbReference type="EMBL" id="TMQ52330.1"/>
    </source>
</evidence>
<dbReference type="EC" id="4.2.1.51" evidence="2"/>
<keyword evidence="4" id="KW-0057">Aromatic amino acid biosynthesis</keyword>
<organism evidence="9 10">
    <name type="scientific">Eiseniibacteriota bacterium</name>
    <dbReference type="NCBI Taxonomy" id="2212470"/>
    <lineage>
        <taxon>Bacteria</taxon>
        <taxon>Candidatus Eiseniibacteriota</taxon>
    </lineage>
</organism>
<evidence type="ECO:0000256" key="7">
    <source>
        <dbReference type="ARBA" id="ARBA00047848"/>
    </source>
</evidence>
<dbReference type="PANTHER" id="PTHR21022:SF19">
    <property type="entry name" value="PREPHENATE DEHYDRATASE-RELATED"/>
    <property type="match status" value="1"/>
</dbReference>
<dbReference type="GO" id="GO:0004664">
    <property type="term" value="F:prephenate dehydratase activity"/>
    <property type="evidence" value="ECO:0007669"/>
    <property type="project" value="UniProtKB-EC"/>
</dbReference>
<dbReference type="GO" id="GO:0005737">
    <property type="term" value="C:cytoplasm"/>
    <property type="evidence" value="ECO:0007669"/>
    <property type="project" value="TreeGrafter"/>
</dbReference>
<dbReference type="GO" id="GO:0009094">
    <property type="term" value="P:L-phenylalanine biosynthetic process"/>
    <property type="evidence" value="ECO:0007669"/>
    <property type="project" value="UniProtKB-UniPathway"/>
</dbReference>
<proteinExistence type="predicted"/>
<evidence type="ECO:0000259" key="8">
    <source>
        <dbReference type="PROSITE" id="PS51171"/>
    </source>
</evidence>
<evidence type="ECO:0000313" key="10">
    <source>
        <dbReference type="Proteomes" id="UP000320184"/>
    </source>
</evidence>
<dbReference type="CDD" id="cd13631">
    <property type="entry name" value="PBP2_Ct-PDT_like"/>
    <property type="match status" value="1"/>
</dbReference>
<comment type="catalytic activity">
    <reaction evidence="7">
        <text>prephenate + H(+) = 3-phenylpyruvate + CO2 + H2O</text>
        <dbReference type="Rhea" id="RHEA:21648"/>
        <dbReference type="ChEBI" id="CHEBI:15377"/>
        <dbReference type="ChEBI" id="CHEBI:15378"/>
        <dbReference type="ChEBI" id="CHEBI:16526"/>
        <dbReference type="ChEBI" id="CHEBI:18005"/>
        <dbReference type="ChEBI" id="CHEBI:29934"/>
        <dbReference type="EC" id="4.2.1.51"/>
    </reaction>
</comment>
<dbReference type="UniPathway" id="UPA00121">
    <property type="reaction ID" value="UER00345"/>
</dbReference>
<dbReference type="EMBL" id="VBOT01000036">
    <property type="protein sequence ID" value="TMQ52330.1"/>
    <property type="molecule type" value="Genomic_DNA"/>
</dbReference>
<protein>
    <recommendedName>
        <fullName evidence="2">prephenate dehydratase</fullName>
        <ecNumber evidence="2">4.2.1.51</ecNumber>
    </recommendedName>
</protein>
<evidence type="ECO:0000256" key="2">
    <source>
        <dbReference type="ARBA" id="ARBA00013147"/>
    </source>
</evidence>
<evidence type="ECO:0000256" key="4">
    <source>
        <dbReference type="ARBA" id="ARBA00023141"/>
    </source>
</evidence>
<dbReference type="SUPFAM" id="SSF53850">
    <property type="entry name" value="Periplasmic binding protein-like II"/>
    <property type="match status" value="1"/>
</dbReference>
<dbReference type="PROSITE" id="PS51171">
    <property type="entry name" value="PREPHENATE_DEHYDR_3"/>
    <property type="match status" value="1"/>
</dbReference>
<name>A0A538SLS1_UNCEI</name>
<dbReference type="Pfam" id="PF00800">
    <property type="entry name" value="PDT"/>
    <property type="match status" value="1"/>
</dbReference>
<dbReference type="PANTHER" id="PTHR21022">
    <property type="entry name" value="PREPHENATE DEHYDRATASE P PROTEIN"/>
    <property type="match status" value="1"/>
</dbReference>
<reference evidence="9 10" key="1">
    <citation type="journal article" date="2019" name="Nat. Microbiol.">
        <title>Mediterranean grassland soil C-N compound turnover is dependent on rainfall and depth, and is mediated by genomically divergent microorganisms.</title>
        <authorList>
            <person name="Diamond S."/>
            <person name="Andeer P.F."/>
            <person name="Li Z."/>
            <person name="Crits-Christoph A."/>
            <person name="Burstein D."/>
            <person name="Anantharaman K."/>
            <person name="Lane K.R."/>
            <person name="Thomas B.C."/>
            <person name="Pan C."/>
            <person name="Northen T.R."/>
            <person name="Banfield J.F."/>
        </authorList>
    </citation>
    <scope>NUCLEOTIDE SEQUENCE [LARGE SCALE GENOMIC DNA]</scope>
    <source>
        <strain evidence="9">WS_3</strain>
    </source>
</reference>
<dbReference type="Proteomes" id="UP000320184">
    <property type="component" value="Unassembled WGS sequence"/>
</dbReference>
<evidence type="ECO:0000256" key="3">
    <source>
        <dbReference type="ARBA" id="ARBA00022605"/>
    </source>
</evidence>
<dbReference type="Gene3D" id="3.40.190.10">
    <property type="entry name" value="Periplasmic binding protein-like II"/>
    <property type="match status" value="2"/>
</dbReference>
<gene>
    <name evidence="9" type="ORF">E6K73_03060</name>
</gene>
<evidence type="ECO:0000256" key="1">
    <source>
        <dbReference type="ARBA" id="ARBA00004741"/>
    </source>
</evidence>
<keyword evidence="6" id="KW-0456">Lyase</keyword>
<comment type="pathway">
    <text evidence="1">Amino-acid biosynthesis; L-phenylalanine biosynthesis; phenylpyruvate from prephenate: step 1/1.</text>
</comment>
<accession>A0A538SLS1</accession>
<comment type="caution">
    <text evidence="9">The sequence shown here is derived from an EMBL/GenBank/DDBJ whole genome shotgun (WGS) entry which is preliminary data.</text>
</comment>
<sequence length="237" mass="24880">MSGVAYQGLAGAFSEAAAAALFPDGRLEPRPTFADVFAALESSAVGAVVVPVENTHAGSVADVYDLLRQHQDARIVAEAVVRVRHCLLAVRGTRIGDVRVARSHPQALAQVEEFLRRSNIRPEVAFDTAGAAAEVAERNLIASLSGNAAALRSSSSWQGMAGTSRAGEDAGSVGMAGFRSCSMSRAPSVELMPRESPKMRVRLPLEFFTGAPRVRPRSEAPAAPGASGICLIRCRGN</sequence>
<dbReference type="InterPro" id="IPR001086">
    <property type="entry name" value="Preph_deHydtase"/>
</dbReference>